<dbReference type="GO" id="GO:0016874">
    <property type="term" value="F:ligase activity"/>
    <property type="evidence" value="ECO:0007669"/>
    <property type="project" value="UniProtKB-KW"/>
</dbReference>
<feature type="transmembrane region" description="Helical" evidence="5">
    <location>
        <begin position="234"/>
        <end position="250"/>
    </location>
</feature>
<evidence type="ECO:0000313" key="9">
    <source>
        <dbReference type="Proteomes" id="UP000738126"/>
    </source>
</evidence>
<accession>A0ABS1E6M2</accession>
<organism evidence="8 9">
    <name type="scientific">Halorhodospira neutriphila</name>
    <dbReference type="NCBI Taxonomy" id="168379"/>
    <lineage>
        <taxon>Bacteria</taxon>
        <taxon>Pseudomonadati</taxon>
        <taxon>Pseudomonadota</taxon>
        <taxon>Gammaproteobacteria</taxon>
        <taxon>Chromatiales</taxon>
        <taxon>Ectothiorhodospiraceae</taxon>
        <taxon>Halorhodospira</taxon>
    </lineage>
</organism>
<feature type="transmembrane region" description="Helical" evidence="5">
    <location>
        <begin position="131"/>
        <end position="148"/>
    </location>
</feature>
<name>A0ABS1E6M2_9GAMM</name>
<dbReference type="InterPro" id="IPR007016">
    <property type="entry name" value="O-antigen_ligase-rel_domated"/>
</dbReference>
<dbReference type="PANTHER" id="PTHR37422:SF23">
    <property type="entry name" value="TEICHURONIC ACID BIOSYNTHESIS PROTEIN TUAE"/>
    <property type="match status" value="1"/>
</dbReference>
<protein>
    <submittedName>
        <fullName evidence="8">O-glycosylation ligase, exosortase A system-associated</fullName>
    </submittedName>
</protein>
<dbReference type="EMBL" id="NRSH01000134">
    <property type="protein sequence ID" value="MBK1727350.1"/>
    <property type="molecule type" value="Genomic_DNA"/>
</dbReference>
<feature type="transmembrane region" description="Helical" evidence="5">
    <location>
        <begin position="7"/>
        <end position="33"/>
    </location>
</feature>
<feature type="transmembrane region" description="Helical" evidence="5">
    <location>
        <begin position="48"/>
        <end position="66"/>
    </location>
</feature>
<evidence type="ECO:0000256" key="2">
    <source>
        <dbReference type="ARBA" id="ARBA00022692"/>
    </source>
</evidence>
<dbReference type="InterPro" id="IPR017528">
    <property type="entry name" value="CHP03097O-antigen_lig-rel"/>
</dbReference>
<keyword evidence="8" id="KW-0436">Ligase</keyword>
<dbReference type="InterPro" id="IPR045979">
    <property type="entry name" value="DUF5935"/>
</dbReference>
<feature type="transmembrane region" description="Helical" evidence="5">
    <location>
        <begin position="168"/>
        <end position="189"/>
    </location>
</feature>
<dbReference type="Proteomes" id="UP000738126">
    <property type="component" value="Unassembled WGS sequence"/>
</dbReference>
<feature type="transmembrane region" description="Helical" evidence="5">
    <location>
        <begin position="210"/>
        <end position="228"/>
    </location>
</feature>
<feature type="transmembrane region" description="Helical" evidence="5">
    <location>
        <begin position="257"/>
        <end position="276"/>
    </location>
</feature>
<comment type="caution">
    <text evidence="8">The sequence shown here is derived from an EMBL/GenBank/DDBJ whole genome shotgun (WGS) entry which is preliminary data.</text>
</comment>
<evidence type="ECO:0000259" key="7">
    <source>
        <dbReference type="Pfam" id="PF19358"/>
    </source>
</evidence>
<keyword evidence="4 5" id="KW-0472">Membrane</keyword>
<gene>
    <name evidence="8" type="ORF">CKO13_10040</name>
</gene>
<evidence type="ECO:0000259" key="6">
    <source>
        <dbReference type="Pfam" id="PF04932"/>
    </source>
</evidence>
<evidence type="ECO:0000256" key="5">
    <source>
        <dbReference type="SAM" id="Phobius"/>
    </source>
</evidence>
<evidence type="ECO:0000313" key="8">
    <source>
        <dbReference type="EMBL" id="MBK1727350.1"/>
    </source>
</evidence>
<feature type="transmembrane region" description="Helical" evidence="5">
    <location>
        <begin position="392"/>
        <end position="413"/>
    </location>
</feature>
<feature type="transmembrane region" description="Helical" evidence="5">
    <location>
        <begin position="103"/>
        <end position="124"/>
    </location>
</feature>
<comment type="subcellular location">
    <subcellularLocation>
        <location evidence="1">Membrane</location>
        <topology evidence="1">Multi-pass membrane protein</topology>
    </subcellularLocation>
</comment>
<feature type="transmembrane region" description="Helical" evidence="5">
    <location>
        <begin position="78"/>
        <end position="97"/>
    </location>
</feature>
<sequence length="460" mass="51341">MPLRDLFFGSLIFGMIPFILYAPWLGILGWYWIGLMNPHRLAWGPLETAPVAMAVALATLAGLLYARDKRLPPSTREVWLLLLLFVHWSVVTFLFAWEPEQAFTIWDSRMRILLMTFVTLVLIFSRERVTALLAVITLSIAFYGYKGGPHSLATGFSGMVLGPKDSFIGGNTDIGLALVMILPMAFVLARQVHQGRLALPVSIPWERLRRPLGLALYAGFWMTAIAIVGTHSRGAWLGLAAVAPFIFWRMRGKLTLVTLALLGVGVVGVTLPEPIVHEWESLVEYQQDDSAQGRFNAWNVSWNIALENPLTGSGFGTQGLPTPLWLSYYTGDDPHVQRRAVHSIYFQMLGNHGFLGLGLFLLLIASTLLTLNRLRRQAAQREETYWISEWSWALGVGIIGYCIAGAFLSLAYFDLFYAMTALAVIMRRELDDVLAREQHPAVALGPAGQPVRRHPSLQLR</sequence>
<evidence type="ECO:0000256" key="3">
    <source>
        <dbReference type="ARBA" id="ARBA00022989"/>
    </source>
</evidence>
<dbReference type="PANTHER" id="PTHR37422">
    <property type="entry name" value="TEICHURONIC ACID BIOSYNTHESIS PROTEIN TUAE"/>
    <property type="match status" value="1"/>
</dbReference>
<dbReference type="RefSeq" id="WP_200260454.1">
    <property type="nucleotide sequence ID" value="NZ_NRSH01000134.1"/>
</dbReference>
<reference evidence="8 9" key="1">
    <citation type="journal article" date="2020" name="Microorganisms">
        <title>Osmotic Adaptation and Compatible Solute Biosynthesis of Phototrophic Bacteria as Revealed from Genome Analyses.</title>
        <authorList>
            <person name="Imhoff J.F."/>
            <person name="Rahn T."/>
            <person name="Kunzel S."/>
            <person name="Keller A."/>
            <person name="Neulinger S.C."/>
        </authorList>
    </citation>
    <scope>NUCLEOTIDE SEQUENCE [LARGE SCALE GENOMIC DNA]</scope>
    <source>
        <strain evidence="8 9">DSM 15116</strain>
    </source>
</reference>
<evidence type="ECO:0000256" key="4">
    <source>
        <dbReference type="ARBA" id="ARBA00023136"/>
    </source>
</evidence>
<keyword evidence="3 5" id="KW-1133">Transmembrane helix</keyword>
<feature type="domain" description="DUF5935" evidence="7">
    <location>
        <begin position="3"/>
        <end position="189"/>
    </location>
</feature>
<dbReference type="InterPro" id="IPR051533">
    <property type="entry name" value="WaaL-like"/>
</dbReference>
<dbReference type="Pfam" id="PF19358">
    <property type="entry name" value="DUF5935"/>
    <property type="match status" value="1"/>
</dbReference>
<dbReference type="NCBIfam" id="TIGR03097">
    <property type="entry name" value="PEP_O_lig_1"/>
    <property type="match status" value="1"/>
</dbReference>
<feature type="domain" description="O-antigen ligase-related" evidence="6">
    <location>
        <begin position="219"/>
        <end position="361"/>
    </location>
</feature>
<feature type="transmembrane region" description="Helical" evidence="5">
    <location>
        <begin position="353"/>
        <end position="371"/>
    </location>
</feature>
<dbReference type="Pfam" id="PF04932">
    <property type="entry name" value="Wzy_C"/>
    <property type="match status" value="1"/>
</dbReference>
<keyword evidence="2 5" id="KW-0812">Transmembrane</keyword>
<evidence type="ECO:0000256" key="1">
    <source>
        <dbReference type="ARBA" id="ARBA00004141"/>
    </source>
</evidence>
<keyword evidence="9" id="KW-1185">Reference proteome</keyword>
<proteinExistence type="predicted"/>